<dbReference type="InParanoid" id="A2E883"/>
<dbReference type="RefSeq" id="XP_001323324.1">
    <property type="nucleotide sequence ID" value="XM_001323289.1"/>
</dbReference>
<dbReference type="Proteomes" id="UP000001542">
    <property type="component" value="Unassembled WGS sequence"/>
</dbReference>
<evidence type="ECO:0000313" key="2">
    <source>
        <dbReference type="Proteomes" id="UP000001542"/>
    </source>
</evidence>
<accession>A2E883</accession>
<proteinExistence type="predicted"/>
<sequence>MRNQDLSHLQLFFHSTTTATFQTLFTAVVISHGQHPMLTELHLGKPTTLFPIK</sequence>
<protein>
    <submittedName>
        <fullName evidence="1">Uncharacterized protein</fullName>
    </submittedName>
</protein>
<reference evidence="1" key="2">
    <citation type="journal article" date="2007" name="Science">
        <title>Draft genome sequence of the sexually transmitted pathogen Trichomonas vaginalis.</title>
        <authorList>
            <person name="Carlton J.M."/>
            <person name="Hirt R.P."/>
            <person name="Silva J.C."/>
            <person name="Delcher A.L."/>
            <person name="Schatz M."/>
            <person name="Zhao Q."/>
            <person name="Wortman J.R."/>
            <person name="Bidwell S.L."/>
            <person name="Alsmark U.C.M."/>
            <person name="Besteiro S."/>
            <person name="Sicheritz-Ponten T."/>
            <person name="Noel C.J."/>
            <person name="Dacks J.B."/>
            <person name="Foster P.G."/>
            <person name="Simillion C."/>
            <person name="Van de Peer Y."/>
            <person name="Miranda-Saavedra D."/>
            <person name="Barton G.J."/>
            <person name="Westrop G.D."/>
            <person name="Mueller S."/>
            <person name="Dessi D."/>
            <person name="Fiori P.L."/>
            <person name="Ren Q."/>
            <person name="Paulsen I."/>
            <person name="Zhang H."/>
            <person name="Bastida-Corcuera F.D."/>
            <person name="Simoes-Barbosa A."/>
            <person name="Brown M.T."/>
            <person name="Hayes R.D."/>
            <person name="Mukherjee M."/>
            <person name="Okumura C.Y."/>
            <person name="Schneider R."/>
            <person name="Smith A.J."/>
            <person name="Vanacova S."/>
            <person name="Villalvazo M."/>
            <person name="Haas B.J."/>
            <person name="Pertea M."/>
            <person name="Feldblyum T.V."/>
            <person name="Utterback T.R."/>
            <person name="Shu C.L."/>
            <person name="Osoegawa K."/>
            <person name="de Jong P.J."/>
            <person name="Hrdy I."/>
            <person name="Horvathova L."/>
            <person name="Zubacova Z."/>
            <person name="Dolezal P."/>
            <person name="Malik S.B."/>
            <person name="Logsdon J.M. Jr."/>
            <person name="Henze K."/>
            <person name="Gupta A."/>
            <person name="Wang C.C."/>
            <person name="Dunne R.L."/>
            <person name="Upcroft J.A."/>
            <person name="Upcroft P."/>
            <person name="White O."/>
            <person name="Salzberg S.L."/>
            <person name="Tang P."/>
            <person name="Chiu C.-H."/>
            <person name="Lee Y.-S."/>
            <person name="Embley T.M."/>
            <person name="Coombs G.H."/>
            <person name="Mottram J.C."/>
            <person name="Tachezy J."/>
            <person name="Fraser-Liggett C.M."/>
            <person name="Johnson P.J."/>
        </authorList>
    </citation>
    <scope>NUCLEOTIDE SEQUENCE [LARGE SCALE GENOMIC DNA]</scope>
    <source>
        <strain evidence="1">G3</strain>
    </source>
</reference>
<dbReference type="VEuPathDB" id="TrichDB:TVAGG3_1027550"/>
<dbReference type="EMBL" id="DS113325">
    <property type="protein sequence ID" value="EAY11101.1"/>
    <property type="molecule type" value="Genomic_DNA"/>
</dbReference>
<evidence type="ECO:0000313" key="1">
    <source>
        <dbReference type="EMBL" id="EAY11101.1"/>
    </source>
</evidence>
<reference evidence="1" key="1">
    <citation type="submission" date="2006-10" db="EMBL/GenBank/DDBJ databases">
        <authorList>
            <person name="Amadeo P."/>
            <person name="Zhao Q."/>
            <person name="Wortman J."/>
            <person name="Fraser-Liggett C."/>
            <person name="Carlton J."/>
        </authorList>
    </citation>
    <scope>NUCLEOTIDE SEQUENCE</scope>
    <source>
        <strain evidence="1">G3</strain>
    </source>
</reference>
<dbReference type="KEGG" id="tva:4769052"/>
<name>A2E883_TRIV3</name>
<dbReference type="AlphaFoldDB" id="A2E883"/>
<gene>
    <name evidence="1" type="ORF">TVAG_358800</name>
</gene>
<organism evidence="1 2">
    <name type="scientific">Trichomonas vaginalis (strain ATCC PRA-98 / G3)</name>
    <dbReference type="NCBI Taxonomy" id="412133"/>
    <lineage>
        <taxon>Eukaryota</taxon>
        <taxon>Metamonada</taxon>
        <taxon>Parabasalia</taxon>
        <taxon>Trichomonadida</taxon>
        <taxon>Trichomonadidae</taxon>
        <taxon>Trichomonas</taxon>
    </lineage>
</organism>
<keyword evidence="2" id="KW-1185">Reference proteome</keyword>